<dbReference type="Gene3D" id="3.20.20.70">
    <property type="entry name" value="Aldolase class I"/>
    <property type="match status" value="1"/>
</dbReference>
<dbReference type="EMBL" id="JAFCLK010000030">
    <property type="protein sequence ID" value="MBR1139548.1"/>
    <property type="molecule type" value="Genomic_DNA"/>
</dbReference>
<dbReference type="Pfam" id="PF00724">
    <property type="entry name" value="Oxidored_FMN"/>
    <property type="match status" value="1"/>
</dbReference>
<sequence length="388" mass="41930">MKLLEPVRIGRHLLKNRIVMAPLARARGDERRAPKDIVGTYYSQRATAGLIVTEACHVSPTSATRARATANHDAHQTLAWKQVVDAVHAAGGVIFQQIYHVGRKSLLSGMPNGQVPVAPSAIAAYGGIMKEDGLEEFPVPRALALHEIAPIVEDHRQAVRRAGEAGFDGVEILAGNGFLIDQFLRDSTNKRTDSYGGSKENRARFLFEVVDAAIAELGADRVGVRLSPHFRADHIDDSDPVGTFSYVVSELDRRGIAFIHLLEGTSYDNSGDIPLYQRLVKKPSAGGGGAGPRSGEPFLAPILRPLFRGALILNSGYTRDSAEQAVRSGAADAISFGRLYISNPDLPERFRLNAPLTEPDTATYYTNGPEGYIDYPSLGDRVAQVPAA</sequence>
<comment type="caution">
    <text evidence="2">The sequence shown here is derived from an EMBL/GenBank/DDBJ whole genome shotgun (WGS) entry which is preliminary data.</text>
</comment>
<feature type="domain" description="NADH:flavin oxidoreductase/NADH oxidase N-terminal" evidence="1">
    <location>
        <begin position="2"/>
        <end position="352"/>
    </location>
</feature>
<dbReference type="PANTHER" id="PTHR22893">
    <property type="entry name" value="NADH OXIDOREDUCTASE-RELATED"/>
    <property type="match status" value="1"/>
</dbReference>
<keyword evidence="3" id="KW-1185">Reference proteome</keyword>
<accession>A0ABS5GDY0</accession>
<organism evidence="2 3">
    <name type="scientific">Bradyrhizobium denitrificans</name>
    <dbReference type="NCBI Taxonomy" id="2734912"/>
    <lineage>
        <taxon>Bacteria</taxon>
        <taxon>Pseudomonadati</taxon>
        <taxon>Pseudomonadota</taxon>
        <taxon>Alphaproteobacteria</taxon>
        <taxon>Hyphomicrobiales</taxon>
        <taxon>Nitrobacteraceae</taxon>
        <taxon>Bradyrhizobium</taxon>
    </lineage>
</organism>
<dbReference type="SUPFAM" id="SSF51395">
    <property type="entry name" value="FMN-linked oxidoreductases"/>
    <property type="match status" value="1"/>
</dbReference>
<dbReference type="PANTHER" id="PTHR22893:SF91">
    <property type="entry name" value="NADPH DEHYDROGENASE 2-RELATED"/>
    <property type="match status" value="1"/>
</dbReference>
<proteinExistence type="predicted"/>
<dbReference type="CDD" id="cd02933">
    <property type="entry name" value="OYE_like_FMN"/>
    <property type="match status" value="1"/>
</dbReference>
<name>A0ABS5GDY0_9BRAD</name>
<evidence type="ECO:0000259" key="1">
    <source>
        <dbReference type="Pfam" id="PF00724"/>
    </source>
</evidence>
<dbReference type="Proteomes" id="UP001314635">
    <property type="component" value="Unassembled WGS sequence"/>
</dbReference>
<protein>
    <submittedName>
        <fullName evidence="2">Alkene reductase</fullName>
    </submittedName>
</protein>
<reference evidence="3" key="1">
    <citation type="journal article" date="2021" name="ISME J.">
        <title>Evolutionary origin and ecological implication of a unique nif island in free-living Bradyrhizobium lineages.</title>
        <authorList>
            <person name="Tao J."/>
        </authorList>
    </citation>
    <scope>NUCLEOTIDE SEQUENCE [LARGE SCALE GENOMIC DNA]</scope>
    <source>
        <strain evidence="3">SZCCT0094</strain>
    </source>
</reference>
<gene>
    <name evidence="2" type="ORF">JQ619_27700</name>
</gene>
<dbReference type="InterPro" id="IPR013785">
    <property type="entry name" value="Aldolase_TIM"/>
</dbReference>
<dbReference type="InterPro" id="IPR001155">
    <property type="entry name" value="OxRdtase_FMN_N"/>
</dbReference>
<evidence type="ECO:0000313" key="3">
    <source>
        <dbReference type="Proteomes" id="UP001314635"/>
    </source>
</evidence>
<evidence type="ECO:0000313" key="2">
    <source>
        <dbReference type="EMBL" id="MBR1139548.1"/>
    </source>
</evidence>
<dbReference type="InterPro" id="IPR045247">
    <property type="entry name" value="Oye-like"/>
</dbReference>